<dbReference type="InterPro" id="IPR000387">
    <property type="entry name" value="Tyr_Pase_dom"/>
</dbReference>
<feature type="active site" description="N6-GMP-lysine intermediate" evidence="12">
    <location>
        <position position="260"/>
    </location>
</feature>
<evidence type="ECO:0000313" key="17">
    <source>
        <dbReference type="Proteomes" id="UP001445335"/>
    </source>
</evidence>
<evidence type="ECO:0000256" key="10">
    <source>
        <dbReference type="ARBA" id="ARBA00044624"/>
    </source>
</evidence>
<dbReference type="Proteomes" id="UP001445335">
    <property type="component" value="Unassembled WGS sequence"/>
</dbReference>
<keyword evidence="4" id="KW-0808">Transferase</keyword>
<dbReference type="InterPro" id="IPR000340">
    <property type="entry name" value="Dual-sp_phosphatase_cat-dom"/>
</dbReference>
<dbReference type="PROSITE" id="PS50056">
    <property type="entry name" value="TYR_PHOSPHATASE_2"/>
    <property type="match status" value="1"/>
</dbReference>
<evidence type="ECO:0000259" key="15">
    <source>
        <dbReference type="PROSITE" id="PS50056"/>
    </source>
</evidence>
<evidence type="ECO:0000256" key="12">
    <source>
        <dbReference type="PIRSR" id="PIRSR036958-2"/>
    </source>
</evidence>
<comment type="catalytic activity">
    <reaction evidence="10">
        <text>a 5'-end diphospho-ribonucleoside in mRNA + GTP + H(+) = a 5'-end (5'-triphosphoguanosine)-ribonucleoside in mRNA + diphosphate</text>
        <dbReference type="Rhea" id="RHEA:67012"/>
        <dbReference type="Rhea" id="RHEA-COMP:17165"/>
        <dbReference type="Rhea" id="RHEA-COMP:17166"/>
        <dbReference type="ChEBI" id="CHEBI:15378"/>
        <dbReference type="ChEBI" id="CHEBI:33019"/>
        <dbReference type="ChEBI" id="CHEBI:37565"/>
        <dbReference type="ChEBI" id="CHEBI:167616"/>
        <dbReference type="ChEBI" id="CHEBI:167617"/>
        <dbReference type="EC" id="2.7.7.50"/>
    </reaction>
    <physiologicalReaction direction="left-to-right" evidence="10">
        <dbReference type="Rhea" id="RHEA:67013"/>
    </physiologicalReaction>
</comment>
<evidence type="ECO:0000256" key="9">
    <source>
        <dbReference type="ARBA" id="ARBA00023242"/>
    </source>
</evidence>
<organism evidence="16 17">
    <name type="scientific">Elliptochloris bilobata</name>
    <dbReference type="NCBI Taxonomy" id="381761"/>
    <lineage>
        <taxon>Eukaryota</taxon>
        <taxon>Viridiplantae</taxon>
        <taxon>Chlorophyta</taxon>
        <taxon>core chlorophytes</taxon>
        <taxon>Trebouxiophyceae</taxon>
        <taxon>Trebouxiophyceae incertae sedis</taxon>
        <taxon>Elliptochloris clade</taxon>
        <taxon>Elliptochloris</taxon>
    </lineage>
</organism>
<dbReference type="InterPro" id="IPR029021">
    <property type="entry name" value="Prot-tyrosine_phosphatase-like"/>
</dbReference>
<feature type="binding site" evidence="13">
    <location>
        <position position="280"/>
    </location>
    <ligand>
        <name>GTP</name>
        <dbReference type="ChEBI" id="CHEBI:37565"/>
    </ligand>
</feature>
<evidence type="ECO:0000256" key="14">
    <source>
        <dbReference type="SAM" id="MobiDB-lite"/>
    </source>
</evidence>
<dbReference type="GO" id="GO:0140818">
    <property type="term" value="F:mRNA 5'-triphosphate monophosphatase activity"/>
    <property type="evidence" value="ECO:0007669"/>
    <property type="project" value="InterPro"/>
</dbReference>
<evidence type="ECO:0000313" key="16">
    <source>
        <dbReference type="EMBL" id="KAK9842283.1"/>
    </source>
</evidence>
<dbReference type="PIRSF" id="PIRSF036958">
    <property type="entry name" value="mRNA_capping_HCE"/>
    <property type="match status" value="1"/>
</dbReference>
<sequence length="574" mass="65776">MRVVPIKVPLGRRFDSVLSDNERFSPQLIIEHLEGRGIKVGLVLDLTNTWRYYDPNEWLDRGIDHRKIQCRGRNEMPEPEAVNSFVWTLMTYLRAEPDKHVIVHCTHGYNRTGYMLVNYMVRHGLSVTEALQLFAKHRPPGIYKADYMDTLFKYNHELPPVNHSTPATPDWKPAEADADDDEPAAFASGNGPPKAAEGEPPEMRHDDLLGEEVLLEEADNVQGLLPEEVGRLFFPGSQPVSLARSNIGLLDERRYWVTWKADGTRYMLLLCHWGVYIIDRSFQIRRVQMRFPGRSAKGKPRGVHHMTLLDGELVVDTDVTTGKLTRRFLAYDLMTLNTHSVTKRAFKERFAMLEKEVMEPRRAERIEMERARASASAASGLRYEYGSELFSVRRKDFWPLFRARTLLEKFIPALCHETDGLIFQGYEDHYKPGTCEELLKWKFAHLNSVDFMFRSTAAGPELYLLETRKNRPRGLALLQGAVVTFPGDEDPRHLEGRIVECTWDAEAGAWVFLRERTDKNTPNAYHVYEKVMQSIDDNITEDDLLAAADKAVTLPPYERDMQQAAARGQVTAGV</sequence>
<feature type="binding site" evidence="13">
    <location>
        <position position="265"/>
    </location>
    <ligand>
        <name>GTP</name>
        <dbReference type="ChEBI" id="CHEBI:37565"/>
    </ligand>
</feature>
<dbReference type="PANTHER" id="PTHR10367">
    <property type="entry name" value="MRNA-CAPPING ENZYME"/>
    <property type="match status" value="1"/>
</dbReference>
<dbReference type="Pfam" id="PF00782">
    <property type="entry name" value="DSPc"/>
    <property type="match status" value="1"/>
</dbReference>
<evidence type="ECO:0000256" key="13">
    <source>
        <dbReference type="PIRSR" id="PIRSR036958-3"/>
    </source>
</evidence>
<dbReference type="GO" id="GO:0005525">
    <property type="term" value="F:GTP binding"/>
    <property type="evidence" value="ECO:0007669"/>
    <property type="project" value="UniProtKB-KW"/>
</dbReference>
<feature type="active site" description="Phosphocysteine intermediate" evidence="11">
    <location>
        <position position="105"/>
    </location>
</feature>
<evidence type="ECO:0000256" key="8">
    <source>
        <dbReference type="ARBA" id="ARBA00023134"/>
    </source>
</evidence>
<dbReference type="InterPro" id="IPR001339">
    <property type="entry name" value="mRNA_cap_enzyme_adenylation"/>
</dbReference>
<dbReference type="CDD" id="cd07895">
    <property type="entry name" value="Adenylation_mRNA_capping"/>
    <property type="match status" value="1"/>
</dbReference>
<keyword evidence="5" id="KW-0548">Nucleotidyltransferase</keyword>
<keyword evidence="17" id="KW-1185">Reference proteome</keyword>
<dbReference type="EC" id="2.7.7.50" evidence="2"/>
<dbReference type="SUPFAM" id="SSF52799">
    <property type="entry name" value="(Phosphotyrosine protein) phosphatases II"/>
    <property type="match status" value="1"/>
</dbReference>
<evidence type="ECO:0000256" key="11">
    <source>
        <dbReference type="PIRSR" id="PIRSR036958-1"/>
    </source>
</evidence>
<keyword evidence="9" id="KW-0539">Nucleus</keyword>
<dbReference type="GO" id="GO:0005524">
    <property type="term" value="F:ATP binding"/>
    <property type="evidence" value="ECO:0007669"/>
    <property type="project" value="InterPro"/>
</dbReference>
<evidence type="ECO:0000256" key="1">
    <source>
        <dbReference type="ARBA" id="ARBA00004123"/>
    </source>
</evidence>
<dbReference type="InterPro" id="IPR016130">
    <property type="entry name" value="Tyr_Pase_AS"/>
</dbReference>
<keyword evidence="6 13" id="KW-0547">Nucleotide-binding</keyword>
<proteinExistence type="predicted"/>
<dbReference type="Pfam" id="PF03919">
    <property type="entry name" value="mRNA_cap_C"/>
    <property type="match status" value="1"/>
</dbReference>
<feature type="region of interest" description="Disordered" evidence="14">
    <location>
        <begin position="163"/>
        <end position="203"/>
    </location>
</feature>
<dbReference type="SUPFAM" id="SSF56091">
    <property type="entry name" value="DNA ligase/mRNA capping enzyme, catalytic domain"/>
    <property type="match status" value="1"/>
</dbReference>
<dbReference type="PROSITE" id="PS00383">
    <property type="entry name" value="TYR_PHOSPHATASE_1"/>
    <property type="match status" value="1"/>
</dbReference>
<dbReference type="EMBL" id="JALJOU010000008">
    <property type="protein sequence ID" value="KAK9842283.1"/>
    <property type="molecule type" value="Genomic_DNA"/>
</dbReference>
<evidence type="ECO:0000256" key="7">
    <source>
        <dbReference type="ARBA" id="ARBA00023042"/>
    </source>
</evidence>
<dbReference type="GO" id="GO:0005634">
    <property type="term" value="C:nucleus"/>
    <property type="evidence" value="ECO:0007669"/>
    <property type="project" value="UniProtKB-SubCell"/>
</dbReference>
<feature type="binding site" evidence="13">
    <location>
        <begin position="440"/>
        <end position="442"/>
    </location>
    <ligand>
        <name>GTP</name>
        <dbReference type="ChEBI" id="CHEBI:37565"/>
    </ligand>
</feature>
<name>A0AAW1SA15_9CHLO</name>
<protein>
    <recommendedName>
        <fullName evidence="2">mRNA guanylyltransferase</fullName>
        <ecNumber evidence="2">2.7.7.50</ecNumber>
    </recommendedName>
</protein>
<evidence type="ECO:0000256" key="6">
    <source>
        <dbReference type="ARBA" id="ARBA00022741"/>
    </source>
</evidence>
<evidence type="ECO:0000256" key="3">
    <source>
        <dbReference type="ARBA" id="ARBA00022664"/>
    </source>
</evidence>
<evidence type="ECO:0000256" key="2">
    <source>
        <dbReference type="ARBA" id="ARBA00012475"/>
    </source>
</evidence>
<evidence type="ECO:0000256" key="5">
    <source>
        <dbReference type="ARBA" id="ARBA00022695"/>
    </source>
</evidence>
<dbReference type="SUPFAM" id="SSF50249">
    <property type="entry name" value="Nucleic acid-binding proteins"/>
    <property type="match status" value="1"/>
</dbReference>
<dbReference type="GO" id="GO:0006370">
    <property type="term" value="P:7-methylguanosine mRNA capping"/>
    <property type="evidence" value="ECO:0007669"/>
    <property type="project" value="UniProtKB-KW"/>
</dbReference>
<dbReference type="InterPro" id="IPR051029">
    <property type="entry name" value="mRNA_Capping_Enz/RNA_Phosphat"/>
</dbReference>
<dbReference type="GO" id="GO:0004484">
    <property type="term" value="F:mRNA guanylyltransferase activity"/>
    <property type="evidence" value="ECO:0007669"/>
    <property type="project" value="UniProtKB-EC"/>
</dbReference>
<gene>
    <name evidence="16" type="ORF">WJX81_004542</name>
</gene>
<feature type="binding site" evidence="13">
    <location>
        <begin position="514"/>
        <end position="519"/>
    </location>
    <ligand>
        <name>GTP</name>
        <dbReference type="ChEBI" id="CHEBI:37565"/>
    </ligand>
</feature>
<comment type="caution">
    <text evidence="16">The sequence shown here is derived from an EMBL/GenBank/DDBJ whole genome shotgun (WGS) entry which is preliminary data.</text>
</comment>
<accession>A0AAW1SA15</accession>
<keyword evidence="3" id="KW-0507">mRNA processing</keyword>
<keyword evidence="8 13" id="KW-0342">GTP-binding</keyword>
<reference evidence="16 17" key="1">
    <citation type="journal article" date="2024" name="Nat. Commun.">
        <title>Phylogenomics reveals the evolutionary origins of lichenization in chlorophyte algae.</title>
        <authorList>
            <person name="Puginier C."/>
            <person name="Libourel C."/>
            <person name="Otte J."/>
            <person name="Skaloud P."/>
            <person name="Haon M."/>
            <person name="Grisel S."/>
            <person name="Petersen M."/>
            <person name="Berrin J.G."/>
            <person name="Delaux P.M."/>
            <person name="Dal Grande F."/>
            <person name="Keller J."/>
        </authorList>
    </citation>
    <scope>NUCLEOTIDE SEQUENCE [LARGE SCALE GENOMIC DNA]</scope>
    <source>
        <strain evidence="16 17">SAG 245.80</strain>
    </source>
</reference>
<comment type="subcellular location">
    <subcellularLocation>
        <location evidence="1">Nucleus</location>
    </subcellularLocation>
</comment>
<dbReference type="Gene3D" id="3.30.470.30">
    <property type="entry name" value="DNA ligase/mRNA capping enzyme"/>
    <property type="match status" value="1"/>
</dbReference>
<dbReference type="Gene3D" id="2.40.50.140">
    <property type="entry name" value="Nucleic acid-binding proteins"/>
    <property type="match status" value="1"/>
</dbReference>
<keyword evidence="7" id="KW-0506">mRNA capping</keyword>
<dbReference type="AlphaFoldDB" id="A0AAW1SA15"/>
<feature type="domain" description="Tyrosine specific protein phosphatases" evidence="15">
    <location>
        <begin position="83"/>
        <end position="149"/>
    </location>
</feature>
<feature type="binding site" evidence="13">
    <location>
        <begin position="310"/>
        <end position="312"/>
    </location>
    <ligand>
        <name>GTP</name>
        <dbReference type="ChEBI" id="CHEBI:37565"/>
    </ligand>
</feature>
<dbReference type="Gene3D" id="3.90.190.10">
    <property type="entry name" value="Protein tyrosine phosphatase superfamily"/>
    <property type="match status" value="1"/>
</dbReference>
<dbReference type="PANTHER" id="PTHR10367:SF17">
    <property type="entry name" value="MRNA-CAPPING ENZYME"/>
    <property type="match status" value="1"/>
</dbReference>
<dbReference type="InterPro" id="IPR012340">
    <property type="entry name" value="NA-bd_OB-fold"/>
</dbReference>
<evidence type="ECO:0000256" key="4">
    <source>
        <dbReference type="ARBA" id="ARBA00022679"/>
    </source>
</evidence>
<dbReference type="InterPro" id="IPR017074">
    <property type="entry name" value="mRNA_cap_enz_bifunc"/>
</dbReference>
<dbReference type="Pfam" id="PF01331">
    <property type="entry name" value="mRNA_cap_enzyme"/>
    <property type="match status" value="1"/>
</dbReference>
<dbReference type="InterPro" id="IPR013846">
    <property type="entry name" value="mRNA_cap_enzyme_C"/>
</dbReference>